<feature type="transmembrane region" description="Helical" evidence="7">
    <location>
        <begin position="12"/>
        <end position="36"/>
    </location>
</feature>
<dbReference type="InterPro" id="IPR003439">
    <property type="entry name" value="ABC_transporter-like_ATP-bd"/>
</dbReference>
<dbReference type="SMART" id="SM00382">
    <property type="entry name" value="AAA"/>
    <property type="match status" value="1"/>
</dbReference>
<dbReference type="EMBL" id="BAABDL010000067">
    <property type="protein sequence ID" value="GAA4067934.1"/>
    <property type="molecule type" value="Genomic_DNA"/>
</dbReference>
<evidence type="ECO:0000256" key="3">
    <source>
        <dbReference type="ARBA" id="ARBA00022741"/>
    </source>
</evidence>
<feature type="transmembrane region" description="Helical" evidence="7">
    <location>
        <begin position="48"/>
        <end position="70"/>
    </location>
</feature>
<evidence type="ECO:0000259" key="9">
    <source>
        <dbReference type="PROSITE" id="PS50929"/>
    </source>
</evidence>
<comment type="caution">
    <text evidence="10">The sequence shown here is derived from an EMBL/GenBank/DDBJ whole genome shotgun (WGS) entry which is preliminary data.</text>
</comment>
<dbReference type="PROSITE" id="PS50893">
    <property type="entry name" value="ABC_TRANSPORTER_2"/>
    <property type="match status" value="1"/>
</dbReference>
<evidence type="ECO:0000256" key="6">
    <source>
        <dbReference type="ARBA" id="ARBA00023136"/>
    </source>
</evidence>
<dbReference type="InterPro" id="IPR027417">
    <property type="entry name" value="P-loop_NTPase"/>
</dbReference>
<dbReference type="Pfam" id="PF00005">
    <property type="entry name" value="ABC_tran"/>
    <property type="match status" value="1"/>
</dbReference>
<sequence>MFFYIKRFWKENSIVFLLMLITGVCQTVAGVLTAYALNALIEFDYQSFFIILLIILGVYFVFLLFMNFEINKQSQTMQMMSTTIRMDMTERMERASYSGFHEKQVGTYASWLSTDINTIETHGFDQFYAVVKGVIATFTAIIGLFVFHWSIVLWTLLISGLTLLLPKMYQKKLANVSLKTTEEGEHFLSRITDVLNGFDTLFSFNLLKKITTDTEKASLVLAKAKNKRASIIAKVAILGALGNIFGQLSILGLTGYLAFLSVVSVGAFSATGNLASTVFNTVGNLSQQIASFQSVGPIFDKFEKIKSRSQQVNQKIDQVDSGIILKNMSYAYGDKQVLEHINQVFDLGKKYAIVGASGSGKTTLLNILNGKLTDYTGSIIFNGYELNALSGYDLREAILYLDQQPYLFDGTIRDNITLGESFTDEEIMLALEQSSLQEVVAQLPNGIDTSIGESGRLLSGGQKQRVTLARGLIRGKQIILLDEGTSSLDQKSALEIEESLMSQKDLTVIMITHHLREEIKEKLDDVLRLSSQ</sequence>
<dbReference type="SUPFAM" id="SSF90123">
    <property type="entry name" value="ABC transporter transmembrane region"/>
    <property type="match status" value="1"/>
</dbReference>
<keyword evidence="6 7" id="KW-0472">Membrane</keyword>
<dbReference type="PANTHER" id="PTHR24221">
    <property type="entry name" value="ATP-BINDING CASSETTE SUB-FAMILY B"/>
    <property type="match status" value="1"/>
</dbReference>
<keyword evidence="4 10" id="KW-0067">ATP-binding</keyword>
<dbReference type="InterPro" id="IPR011527">
    <property type="entry name" value="ABC1_TM_dom"/>
</dbReference>
<feature type="transmembrane region" description="Helical" evidence="7">
    <location>
        <begin position="127"/>
        <end position="145"/>
    </location>
</feature>
<evidence type="ECO:0000256" key="2">
    <source>
        <dbReference type="ARBA" id="ARBA00022692"/>
    </source>
</evidence>
<dbReference type="InterPro" id="IPR003593">
    <property type="entry name" value="AAA+_ATPase"/>
</dbReference>
<feature type="transmembrane region" description="Helical" evidence="7">
    <location>
        <begin position="151"/>
        <end position="169"/>
    </location>
</feature>
<dbReference type="RefSeq" id="WP_344911417.1">
    <property type="nucleotide sequence ID" value="NZ_BAABDL010000067.1"/>
</dbReference>
<organism evidence="10 11">
    <name type="scientific">Amphibacillus indicireducens</name>
    <dbReference type="NCBI Taxonomy" id="1076330"/>
    <lineage>
        <taxon>Bacteria</taxon>
        <taxon>Bacillati</taxon>
        <taxon>Bacillota</taxon>
        <taxon>Bacilli</taxon>
        <taxon>Bacillales</taxon>
        <taxon>Bacillaceae</taxon>
        <taxon>Amphibacillus</taxon>
    </lineage>
</organism>
<reference evidence="11" key="1">
    <citation type="journal article" date="2019" name="Int. J. Syst. Evol. Microbiol.">
        <title>The Global Catalogue of Microorganisms (GCM) 10K type strain sequencing project: providing services to taxonomists for standard genome sequencing and annotation.</title>
        <authorList>
            <consortium name="The Broad Institute Genomics Platform"/>
            <consortium name="The Broad Institute Genome Sequencing Center for Infectious Disease"/>
            <person name="Wu L."/>
            <person name="Ma J."/>
        </authorList>
    </citation>
    <scope>NUCLEOTIDE SEQUENCE [LARGE SCALE GENOMIC DNA]</scope>
    <source>
        <strain evidence="11">JCM 17250</strain>
    </source>
</reference>
<dbReference type="InterPro" id="IPR039421">
    <property type="entry name" value="Type_1_exporter"/>
</dbReference>
<dbReference type="InterPro" id="IPR017871">
    <property type="entry name" value="ABC_transporter-like_CS"/>
</dbReference>
<comment type="subcellular location">
    <subcellularLocation>
        <location evidence="1">Cell membrane</location>
        <topology evidence="1">Multi-pass membrane protein</topology>
    </subcellularLocation>
</comment>
<keyword evidence="3" id="KW-0547">Nucleotide-binding</keyword>
<accession>A0ABP7VJY6</accession>
<dbReference type="SUPFAM" id="SSF52540">
    <property type="entry name" value="P-loop containing nucleoside triphosphate hydrolases"/>
    <property type="match status" value="1"/>
</dbReference>
<keyword evidence="11" id="KW-1185">Reference proteome</keyword>
<evidence type="ECO:0000259" key="8">
    <source>
        <dbReference type="PROSITE" id="PS50893"/>
    </source>
</evidence>
<evidence type="ECO:0000256" key="4">
    <source>
        <dbReference type="ARBA" id="ARBA00022840"/>
    </source>
</evidence>
<dbReference type="GO" id="GO:0005524">
    <property type="term" value="F:ATP binding"/>
    <property type="evidence" value="ECO:0007669"/>
    <property type="project" value="UniProtKB-KW"/>
</dbReference>
<evidence type="ECO:0000256" key="7">
    <source>
        <dbReference type="SAM" id="Phobius"/>
    </source>
</evidence>
<dbReference type="Gene3D" id="1.20.1560.10">
    <property type="entry name" value="ABC transporter type 1, transmembrane domain"/>
    <property type="match status" value="1"/>
</dbReference>
<dbReference type="Gene3D" id="3.40.50.300">
    <property type="entry name" value="P-loop containing nucleotide triphosphate hydrolases"/>
    <property type="match status" value="1"/>
</dbReference>
<evidence type="ECO:0000256" key="5">
    <source>
        <dbReference type="ARBA" id="ARBA00022989"/>
    </source>
</evidence>
<evidence type="ECO:0000256" key="1">
    <source>
        <dbReference type="ARBA" id="ARBA00004651"/>
    </source>
</evidence>
<feature type="domain" description="ABC transporter" evidence="8">
    <location>
        <begin position="323"/>
        <end position="531"/>
    </location>
</feature>
<feature type="domain" description="ABC transmembrane type-1" evidence="9">
    <location>
        <begin position="14"/>
        <end position="294"/>
    </location>
</feature>
<dbReference type="InterPro" id="IPR036640">
    <property type="entry name" value="ABC1_TM_sf"/>
</dbReference>
<gene>
    <name evidence="10" type="ORF">GCM10022410_12500</name>
</gene>
<evidence type="ECO:0000313" key="10">
    <source>
        <dbReference type="EMBL" id="GAA4067934.1"/>
    </source>
</evidence>
<dbReference type="PANTHER" id="PTHR24221:SF654">
    <property type="entry name" value="ATP-BINDING CASSETTE SUB-FAMILY B MEMBER 6"/>
    <property type="match status" value="1"/>
</dbReference>
<dbReference type="Proteomes" id="UP001501734">
    <property type="component" value="Unassembled WGS sequence"/>
</dbReference>
<keyword evidence="2 7" id="KW-0812">Transmembrane</keyword>
<feature type="transmembrane region" description="Helical" evidence="7">
    <location>
        <begin position="231"/>
        <end position="250"/>
    </location>
</feature>
<name>A0ABP7VJY6_9BACI</name>
<keyword evidence="5 7" id="KW-1133">Transmembrane helix</keyword>
<protein>
    <submittedName>
        <fullName evidence="10">ABC transporter ATP-binding protein</fullName>
    </submittedName>
</protein>
<dbReference type="PROSITE" id="PS00211">
    <property type="entry name" value="ABC_TRANSPORTER_1"/>
    <property type="match status" value="1"/>
</dbReference>
<dbReference type="PROSITE" id="PS50929">
    <property type="entry name" value="ABC_TM1F"/>
    <property type="match status" value="1"/>
</dbReference>
<evidence type="ECO:0000313" key="11">
    <source>
        <dbReference type="Proteomes" id="UP001501734"/>
    </source>
</evidence>
<proteinExistence type="predicted"/>
<dbReference type="Pfam" id="PF00664">
    <property type="entry name" value="ABC_membrane"/>
    <property type="match status" value="1"/>
</dbReference>
<dbReference type="CDD" id="cd03228">
    <property type="entry name" value="ABCC_MRP_Like"/>
    <property type="match status" value="1"/>
</dbReference>